<dbReference type="Proteomes" id="UP000238217">
    <property type="component" value="Unassembled WGS sequence"/>
</dbReference>
<dbReference type="InterPro" id="IPR020456">
    <property type="entry name" value="Acylphosphatase"/>
</dbReference>
<dbReference type="SUPFAM" id="SSF54975">
    <property type="entry name" value="Acylphosphatase/BLUF domain-like"/>
    <property type="match status" value="1"/>
</dbReference>
<dbReference type="InterPro" id="IPR017968">
    <property type="entry name" value="Acylphosphatase_CS"/>
</dbReference>
<evidence type="ECO:0000256" key="3">
    <source>
        <dbReference type="ARBA" id="ARBA00015991"/>
    </source>
</evidence>
<evidence type="ECO:0000256" key="7">
    <source>
        <dbReference type="SAM" id="MobiDB-lite"/>
    </source>
</evidence>
<feature type="region of interest" description="Disordered" evidence="7">
    <location>
        <begin position="1"/>
        <end position="24"/>
    </location>
</feature>
<dbReference type="PANTHER" id="PTHR47268">
    <property type="entry name" value="ACYLPHOSPHATASE"/>
    <property type="match status" value="1"/>
</dbReference>
<comment type="catalytic activity">
    <reaction evidence="4 5">
        <text>an acyl phosphate + H2O = a carboxylate + phosphate + H(+)</text>
        <dbReference type="Rhea" id="RHEA:14965"/>
        <dbReference type="ChEBI" id="CHEBI:15377"/>
        <dbReference type="ChEBI" id="CHEBI:15378"/>
        <dbReference type="ChEBI" id="CHEBI:29067"/>
        <dbReference type="ChEBI" id="CHEBI:43474"/>
        <dbReference type="ChEBI" id="CHEBI:59918"/>
        <dbReference type="EC" id="3.6.1.7"/>
    </reaction>
</comment>
<dbReference type="EC" id="3.6.1.7" evidence="2 5"/>
<evidence type="ECO:0000259" key="8">
    <source>
        <dbReference type="PROSITE" id="PS51160"/>
    </source>
</evidence>
<dbReference type="PROSITE" id="PS51160">
    <property type="entry name" value="ACYLPHOSPHATASE_3"/>
    <property type="match status" value="1"/>
</dbReference>
<gene>
    <name evidence="9" type="ORF">BCL67_11220</name>
</gene>
<reference evidence="9 10" key="1">
    <citation type="submission" date="2018-03" db="EMBL/GenBank/DDBJ databases">
        <title>Comparative analysis of microorganisms from saline springs in Andes Mountain Range, Colombia.</title>
        <authorList>
            <person name="Rubin E."/>
        </authorList>
    </citation>
    <scope>NUCLEOTIDE SEQUENCE [LARGE SCALE GENOMIC DNA]</scope>
    <source>
        <strain evidence="9 10">CG 35</strain>
    </source>
</reference>
<proteinExistence type="inferred from homology"/>
<dbReference type="EMBL" id="PVTY01000012">
    <property type="protein sequence ID" value="PRZ14157.1"/>
    <property type="molecule type" value="Genomic_DNA"/>
</dbReference>
<evidence type="ECO:0000256" key="4">
    <source>
        <dbReference type="ARBA" id="ARBA00047645"/>
    </source>
</evidence>
<evidence type="ECO:0000313" key="9">
    <source>
        <dbReference type="EMBL" id="PRZ14157.1"/>
    </source>
</evidence>
<evidence type="ECO:0000256" key="5">
    <source>
        <dbReference type="PROSITE-ProRule" id="PRU00520"/>
    </source>
</evidence>
<feature type="active site" evidence="5">
    <location>
        <position position="55"/>
    </location>
</feature>
<accession>A0A2T0YGK1</accession>
<dbReference type="RefSeq" id="WP_106123423.1">
    <property type="nucleotide sequence ID" value="NZ_PVTY01000012.1"/>
</dbReference>
<dbReference type="OrthoDB" id="3182027at2"/>
<feature type="region of interest" description="Disordered" evidence="7">
    <location>
        <begin position="84"/>
        <end position="113"/>
    </location>
</feature>
<evidence type="ECO:0000313" key="10">
    <source>
        <dbReference type="Proteomes" id="UP000238217"/>
    </source>
</evidence>
<evidence type="ECO:0000256" key="1">
    <source>
        <dbReference type="ARBA" id="ARBA00005614"/>
    </source>
</evidence>
<dbReference type="PROSITE" id="PS00151">
    <property type="entry name" value="ACYLPHOSPHATASE_2"/>
    <property type="match status" value="1"/>
</dbReference>
<sequence length="113" mass="11780">MTEPPSSPDSEQPLAPSGCTTGTHAQITGRVQGVAYRAAAKAEADDLGLIGWVRNISDGAVELLVGGDGPAVDALLRWAAKGPEAADVDDVEQREATEQDLASLPRAGFEIRR</sequence>
<dbReference type="PRINTS" id="PR00112">
    <property type="entry name" value="ACYLPHPHTASE"/>
</dbReference>
<feature type="domain" description="Acylphosphatase-like" evidence="8">
    <location>
        <begin position="22"/>
        <end position="113"/>
    </location>
</feature>
<evidence type="ECO:0000256" key="6">
    <source>
        <dbReference type="RuleBase" id="RU004168"/>
    </source>
</evidence>
<comment type="similarity">
    <text evidence="1 6">Belongs to the acylphosphatase family.</text>
</comment>
<keyword evidence="10" id="KW-1185">Reference proteome</keyword>
<dbReference type="GO" id="GO:0003998">
    <property type="term" value="F:acylphosphatase activity"/>
    <property type="evidence" value="ECO:0007669"/>
    <property type="project" value="UniProtKB-EC"/>
</dbReference>
<protein>
    <recommendedName>
        <fullName evidence="3 5">acylphosphatase</fullName>
        <ecNumber evidence="2 5">3.6.1.7</ecNumber>
    </recommendedName>
</protein>
<feature type="active site" evidence="5">
    <location>
        <position position="37"/>
    </location>
</feature>
<organism evidence="9 10">
    <name type="scientific">Nesterenkonia sandarakina</name>
    <dbReference type="NCBI Taxonomy" id="272918"/>
    <lineage>
        <taxon>Bacteria</taxon>
        <taxon>Bacillati</taxon>
        <taxon>Actinomycetota</taxon>
        <taxon>Actinomycetes</taxon>
        <taxon>Micrococcales</taxon>
        <taxon>Micrococcaceae</taxon>
        <taxon>Nesterenkonia</taxon>
    </lineage>
</organism>
<dbReference type="InterPro" id="IPR001792">
    <property type="entry name" value="Acylphosphatase-like_dom"/>
</dbReference>
<dbReference type="Pfam" id="PF00708">
    <property type="entry name" value="Acylphosphatase"/>
    <property type="match status" value="1"/>
</dbReference>
<keyword evidence="5" id="KW-0378">Hydrolase</keyword>
<dbReference type="Gene3D" id="3.30.70.100">
    <property type="match status" value="1"/>
</dbReference>
<dbReference type="InterPro" id="IPR036046">
    <property type="entry name" value="Acylphosphatase-like_dom_sf"/>
</dbReference>
<dbReference type="PANTHER" id="PTHR47268:SF4">
    <property type="entry name" value="ACYLPHOSPHATASE"/>
    <property type="match status" value="1"/>
</dbReference>
<name>A0A2T0YGK1_9MICC</name>
<dbReference type="AlphaFoldDB" id="A0A2T0YGK1"/>
<comment type="caution">
    <text evidence="9">The sequence shown here is derived from an EMBL/GenBank/DDBJ whole genome shotgun (WGS) entry which is preliminary data.</text>
</comment>
<evidence type="ECO:0000256" key="2">
    <source>
        <dbReference type="ARBA" id="ARBA00012150"/>
    </source>
</evidence>